<keyword evidence="1" id="KW-0812">Transmembrane</keyword>
<evidence type="ECO:0000313" key="3">
    <source>
        <dbReference type="Proteomes" id="UP000199103"/>
    </source>
</evidence>
<dbReference type="AlphaFoldDB" id="A0A1H1QB61"/>
<sequence length="119" mass="12159">MKVASTVSRLPVVLAAVSIALVVLDGGVYLGLIYAQDDDGPTWWFVAGLIVAIALAVGTIRRAGPGAVVMAIVSVIILLVLGALGILSVGLPLLLAGIMMMVVAALRLRTRSAPVSTAR</sequence>
<keyword evidence="1" id="KW-0472">Membrane</keyword>
<keyword evidence="1" id="KW-1133">Transmembrane helix</keyword>
<dbReference type="Proteomes" id="UP000199103">
    <property type="component" value="Chromosome I"/>
</dbReference>
<feature type="transmembrane region" description="Helical" evidence="1">
    <location>
        <begin position="93"/>
        <end position="110"/>
    </location>
</feature>
<dbReference type="RefSeq" id="WP_091521416.1">
    <property type="nucleotide sequence ID" value="NZ_LT629772.1"/>
</dbReference>
<gene>
    <name evidence="2" type="ORF">SAMN04489812_1210</name>
</gene>
<feature type="transmembrane region" description="Helical" evidence="1">
    <location>
        <begin position="67"/>
        <end position="87"/>
    </location>
</feature>
<proteinExistence type="predicted"/>
<name>A0A1H1QB61_9ACTN</name>
<accession>A0A1H1QB61</accession>
<organism evidence="2 3">
    <name type="scientific">Microlunatus soli</name>
    <dbReference type="NCBI Taxonomy" id="630515"/>
    <lineage>
        <taxon>Bacteria</taxon>
        <taxon>Bacillati</taxon>
        <taxon>Actinomycetota</taxon>
        <taxon>Actinomycetes</taxon>
        <taxon>Propionibacteriales</taxon>
        <taxon>Propionibacteriaceae</taxon>
        <taxon>Microlunatus</taxon>
    </lineage>
</organism>
<reference evidence="2 3" key="1">
    <citation type="submission" date="2016-10" db="EMBL/GenBank/DDBJ databases">
        <authorList>
            <person name="de Groot N.N."/>
        </authorList>
    </citation>
    <scope>NUCLEOTIDE SEQUENCE [LARGE SCALE GENOMIC DNA]</scope>
    <source>
        <strain evidence="2 3">DSM 21800</strain>
    </source>
</reference>
<feature type="transmembrane region" description="Helical" evidence="1">
    <location>
        <begin position="12"/>
        <end position="35"/>
    </location>
</feature>
<evidence type="ECO:0000313" key="2">
    <source>
        <dbReference type="EMBL" id="SDS20748.1"/>
    </source>
</evidence>
<dbReference type="EMBL" id="LT629772">
    <property type="protein sequence ID" value="SDS20748.1"/>
    <property type="molecule type" value="Genomic_DNA"/>
</dbReference>
<protein>
    <submittedName>
        <fullName evidence="2">Uncharacterized protein</fullName>
    </submittedName>
</protein>
<feature type="transmembrane region" description="Helical" evidence="1">
    <location>
        <begin position="41"/>
        <end position="60"/>
    </location>
</feature>
<keyword evidence="3" id="KW-1185">Reference proteome</keyword>
<evidence type="ECO:0000256" key="1">
    <source>
        <dbReference type="SAM" id="Phobius"/>
    </source>
</evidence>